<dbReference type="Proteomes" id="UP000478052">
    <property type="component" value="Unassembled WGS sequence"/>
</dbReference>
<organism evidence="1 2">
    <name type="scientific">Aphis craccivora</name>
    <name type="common">Cowpea aphid</name>
    <dbReference type="NCBI Taxonomy" id="307492"/>
    <lineage>
        <taxon>Eukaryota</taxon>
        <taxon>Metazoa</taxon>
        <taxon>Ecdysozoa</taxon>
        <taxon>Arthropoda</taxon>
        <taxon>Hexapoda</taxon>
        <taxon>Insecta</taxon>
        <taxon>Pterygota</taxon>
        <taxon>Neoptera</taxon>
        <taxon>Paraneoptera</taxon>
        <taxon>Hemiptera</taxon>
        <taxon>Sternorrhyncha</taxon>
        <taxon>Aphidomorpha</taxon>
        <taxon>Aphidoidea</taxon>
        <taxon>Aphididae</taxon>
        <taxon>Aphidini</taxon>
        <taxon>Aphis</taxon>
        <taxon>Aphis</taxon>
    </lineage>
</organism>
<name>A0A6G0W0L1_APHCR</name>
<proteinExistence type="predicted"/>
<dbReference type="AlphaFoldDB" id="A0A6G0W0L1"/>
<accession>A0A6G0W0L1</accession>
<feature type="non-terminal residue" evidence="1">
    <location>
        <position position="1"/>
    </location>
</feature>
<reference evidence="1 2" key="1">
    <citation type="submission" date="2019-08" db="EMBL/GenBank/DDBJ databases">
        <title>Whole genome of Aphis craccivora.</title>
        <authorList>
            <person name="Voronova N.V."/>
            <person name="Shulinski R.S."/>
            <person name="Bandarenka Y.V."/>
            <person name="Zhorov D.G."/>
            <person name="Warner D."/>
        </authorList>
    </citation>
    <scope>NUCLEOTIDE SEQUENCE [LARGE SCALE GENOMIC DNA]</scope>
    <source>
        <strain evidence="1">180601</strain>
        <tissue evidence="1">Whole Body</tissue>
    </source>
</reference>
<feature type="non-terminal residue" evidence="1">
    <location>
        <position position="86"/>
    </location>
</feature>
<evidence type="ECO:0000313" key="1">
    <source>
        <dbReference type="EMBL" id="KAF0717162.1"/>
    </source>
</evidence>
<keyword evidence="2" id="KW-1185">Reference proteome</keyword>
<comment type="caution">
    <text evidence="1">The sequence shown here is derived from an EMBL/GenBank/DDBJ whole genome shotgun (WGS) entry which is preliminary data.</text>
</comment>
<sequence length="86" mass="10366">HPNYLILATCLTERNNSTFLLKEKYDFLISEVKRKKKNRHLVQRYDVIEVQGNEKLIYPMKENSDIIFYVHNEELYDILLNIHLSV</sequence>
<dbReference type="EMBL" id="VUJU01009866">
    <property type="protein sequence ID" value="KAF0717162.1"/>
    <property type="molecule type" value="Genomic_DNA"/>
</dbReference>
<dbReference type="OrthoDB" id="10000497at2759"/>
<protein>
    <submittedName>
        <fullName evidence="1">KRAB-A domain-containing protein 2-like</fullName>
    </submittedName>
</protein>
<gene>
    <name evidence="1" type="ORF">FWK35_00020641</name>
</gene>
<evidence type="ECO:0000313" key="2">
    <source>
        <dbReference type="Proteomes" id="UP000478052"/>
    </source>
</evidence>